<feature type="compositionally biased region" description="Basic and acidic residues" evidence="1">
    <location>
        <begin position="540"/>
        <end position="550"/>
    </location>
</feature>
<proteinExistence type="predicted"/>
<evidence type="ECO:0000259" key="2">
    <source>
        <dbReference type="Pfam" id="PF02538"/>
    </source>
</evidence>
<reference evidence="3" key="1">
    <citation type="journal article" date="2022" name="Int. J. Syst. Evol. Microbiol.">
        <title>Pseudomonas aegrilactucae sp. nov. and Pseudomonas morbosilactucae sp. nov., pathogens causing bacterial rot of lettuce in Japan.</title>
        <authorList>
            <person name="Sawada H."/>
            <person name="Fujikawa T."/>
            <person name="Satou M."/>
        </authorList>
    </citation>
    <scope>NUCLEOTIDE SEQUENCE</scope>
    <source>
        <strain evidence="3">0166_1</strain>
    </source>
</reference>
<dbReference type="GO" id="GO:0006749">
    <property type="term" value="P:glutathione metabolic process"/>
    <property type="evidence" value="ECO:0007669"/>
    <property type="project" value="TreeGrafter"/>
</dbReference>
<dbReference type="Pfam" id="PF02538">
    <property type="entry name" value="Hydantoinase_B"/>
    <property type="match status" value="1"/>
</dbReference>
<gene>
    <name evidence="3" type="primary">apc4_7</name>
    <name evidence="3" type="ORF">DSM104329_00905</name>
</gene>
<evidence type="ECO:0000256" key="1">
    <source>
        <dbReference type="SAM" id="MobiDB-lite"/>
    </source>
</evidence>
<dbReference type="InterPro" id="IPR003692">
    <property type="entry name" value="Hydantoinase_B"/>
</dbReference>
<protein>
    <submittedName>
        <fullName evidence="3">Acetophenone carboxylase delta subunit</fullName>
        <ecNumber evidence="3">6.4.1.8</ecNumber>
    </submittedName>
</protein>
<dbReference type="EMBL" id="CP087164">
    <property type="protein sequence ID" value="UGS34527.1"/>
    <property type="molecule type" value="Genomic_DNA"/>
</dbReference>
<dbReference type="GO" id="GO:0005829">
    <property type="term" value="C:cytosol"/>
    <property type="evidence" value="ECO:0007669"/>
    <property type="project" value="TreeGrafter"/>
</dbReference>
<organism evidence="3 4">
    <name type="scientific">Capillimicrobium parvum</name>
    <dbReference type="NCBI Taxonomy" id="2884022"/>
    <lineage>
        <taxon>Bacteria</taxon>
        <taxon>Bacillati</taxon>
        <taxon>Actinomycetota</taxon>
        <taxon>Thermoleophilia</taxon>
        <taxon>Solirubrobacterales</taxon>
        <taxon>Capillimicrobiaceae</taxon>
        <taxon>Capillimicrobium</taxon>
    </lineage>
</organism>
<dbReference type="RefSeq" id="WP_259314199.1">
    <property type="nucleotide sequence ID" value="NZ_CP087164.1"/>
</dbReference>
<dbReference type="KEGG" id="sbae:DSM104329_00905"/>
<feature type="domain" description="Hydantoinase B/oxoprolinase" evidence="2">
    <location>
        <begin position="8"/>
        <end position="539"/>
    </location>
</feature>
<accession>A0A9E7BZJ4</accession>
<dbReference type="PANTHER" id="PTHR11365">
    <property type="entry name" value="5-OXOPROLINASE RELATED"/>
    <property type="match status" value="1"/>
</dbReference>
<name>A0A9E7BZJ4_9ACTN</name>
<evidence type="ECO:0000313" key="4">
    <source>
        <dbReference type="Proteomes" id="UP001162834"/>
    </source>
</evidence>
<dbReference type="GO" id="GO:0016874">
    <property type="term" value="F:ligase activity"/>
    <property type="evidence" value="ECO:0007669"/>
    <property type="project" value="UniProtKB-KW"/>
</dbReference>
<dbReference type="Proteomes" id="UP001162834">
    <property type="component" value="Chromosome"/>
</dbReference>
<dbReference type="EC" id="6.4.1.8" evidence="3"/>
<dbReference type="InterPro" id="IPR045079">
    <property type="entry name" value="Oxoprolinase-like"/>
</dbReference>
<keyword evidence="3" id="KW-0436">Ligase</keyword>
<dbReference type="PANTHER" id="PTHR11365:SF23">
    <property type="entry name" value="HYPOTHETICAL 5-OXOPROLINASE (EUROFUNG)-RELATED"/>
    <property type="match status" value="1"/>
</dbReference>
<feature type="region of interest" description="Disordered" evidence="1">
    <location>
        <begin position="529"/>
        <end position="559"/>
    </location>
</feature>
<keyword evidence="4" id="KW-1185">Reference proteome</keyword>
<evidence type="ECO:0000313" key="3">
    <source>
        <dbReference type="EMBL" id="UGS34527.1"/>
    </source>
</evidence>
<dbReference type="GO" id="GO:0017168">
    <property type="term" value="F:5-oxoprolinase (ATP-hydrolyzing) activity"/>
    <property type="evidence" value="ECO:0007669"/>
    <property type="project" value="TreeGrafter"/>
</dbReference>
<dbReference type="AlphaFoldDB" id="A0A9E7BZJ4"/>
<sequence length="559" mass="59560">MATTTRVDPVTAAVIAGALESIATEMGHKLARMSYSSIIRESEDFGCVICDADGQQLCESPQSTPLQSGPIPGYVRGINRRFAELGDAWGPGDVVMHNHSYYGASHQPDVAFVIPVFHGDQLVGFSATAAHHLDLGALTPGTVGIVDAIDSYAEGLQFNAVKVEEDGRRNEQVWRMVADNVRIPALVLPDMEAQIAGARLGAERYLQLIERYGLDTVRAASADLLDQSEAALRRAIERIPDGRYEAEGMLDGFPELADPQYRDWVVRVAITVEGSSMHVDLTGTSEQTDKPYNMPFVGTVDIAVLLTVRSILLDSAVHDAVPANSGLFRPITIEAPLGSMANPVFPAPTTGRAMGGNIVADTVMRALAPVVPDRVSAGIGNLKATALSGVTDGEPWVHMEIIEGSYGGRLGKDGLDAVDTLYANTRNNPIEDVESHHPLRIERYELWEGHVGDGRWRGGLGCVRDIGFTAPGGYTIDGDGTRHAPPGLFGGEPGSPGSVILNPGTDRETVLPPKVAHRRAEAGDVLRFIGPAGGGYGPPSERDPEARRADAMNGLTSEA</sequence>